<feature type="transmembrane region" description="Helical" evidence="7">
    <location>
        <begin position="430"/>
        <end position="448"/>
    </location>
</feature>
<evidence type="ECO:0000256" key="2">
    <source>
        <dbReference type="ARBA" id="ARBA00010992"/>
    </source>
</evidence>
<proteinExistence type="inferred from homology"/>
<dbReference type="GO" id="GO:0005351">
    <property type="term" value="F:carbohydrate:proton symporter activity"/>
    <property type="evidence" value="ECO:0007669"/>
    <property type="project" value="TreeGrafter"/>
</dbReference>
<evidence type="ECO:0000313" key="10">
    <source>
        <dbReference type="Proteomes" id="UP000287972"/>
    </source>
</evidence>
<evidence type="ECO:0000256" key="1">
    <source>
        <dbReference type="ARBA" id="ARBA00004141"/>
    </source>
</evidence>
<dbReference type="Pfam" id="PF00083">
    <property type="entry name" value="Sugar_tr"/>
    <property type="match status" value="1"/>
</dbReference>
<keyword evidence="5 7" id="KW-0472">Membrane</keyword>
<evidence type="ECO:0000256" key="6">
    <source>
        <dbReference type="SAM" id="MobiDB-lite"/>
    </source>
</evidence>
<comment type="similarity">
    <text evidence="2">Belongs to the major facilitator superfamily. Sugar transporter (TC 2.A.1.1) family.</text>
</comment>
<dbReference type="InterPro" id="IPR005829">
    <property type="entry name" value="Sugar_transporter_CS"/>
</dbReference>
<evidence type="ECO:0000256" key="7">
    <source>
        <dbReference type="SAM" id="Phobius"/>
    </source>
</evidence>
<feature type="transmembrane region" description="Helical" evidence="7">
    <location>
        <begin position="79"/>
        <end position="98"/>
    </location>
</feature>
<dbReference type="InterPro" id="IPR020846">
    <property type="entry name" value="MFS_dom"/>
</dbReference>
<sequence length="538" mass="59794">MTFKDILRRSPLTGYGKSIREAPREIIFNRHLLLSSFIYALGGVPVIWDQGASSVLPSLPGFQNHFHISSGANADEIRIFISIVYVGFGVGSALTFFVNDVIGRLWSFRLYTLIWFIGSIMAIFSPNLKVLYAARVIQGLGLGPLTVSGPMSIVEIAPAEIRGLLASWFMLFMGLGLIGSVFCALGVYLHVPVGNLQFQIVWFSPIIFMALCMVATCFISESPRWLFLVQRRQEAIAALVKLRGFPADHPRVEREVRDIEDDINRTAEAVGNSSFWAIAKETFTVASNLRRVQQSLVCYALAQLSGANLITSYFIPILTIVGAGGDTAHSMFLSGMYGVSKLFFVLISTFFMVDALGRRKSLFVGATIQMITHIYLAVYVKYTQQGPVPKTASSVAIAALFLHAFGYGVGLFILPYIFGGELWPNRIRSFGGALSQSFHWLFIYAMQYSMPSILSSFHQWGAFLFFAGWCAIAILYTYLIVPEVAGLSVEEIEELFRGPWFNAHRRSKPVLQGHPEDGNKNLDRSLTNEVEEHASTKH</sequence>
<dbReference type="GO" id="GO:0016020">
    <property type="term" value="C:membrane"/>
    <property type="evidence" value="ECO:0007669"/>
    <property type="project" value="UniProtKB-SubCell"/>
</dbReference>
<dbReference type="Proteomes" id="UP000287972">
    <property type="component" value="Unassembled WGS sequence"/>
</dbReference>
<evidence type="ECO:0000256" key="4">
    <source>
        <dbReference type="ARBA" id="ARBA00022989"/>
    </source>
</evidence>
<dbReference type="Gene3D" id="1.20.1250.20">
    <property type="entry name" value="MFS general substrate transporter like domains"/>
    <property type="match status" value="1"/>
</dbReference>
<comment type="subcellular location">
    <subcellularLocation>
        <location evidence="1">Membrane</location>
        <topology evidence="1">Multi-pass membrane protein</topology>
    </subcellularLocation>
</comment>
<feature type="transmembrane region" description="Helical" evidence="7">
    <location>
        <begin position="110"/>
        <end position="126"/>
    </location>
</feature>
<feature type="transmembrane region" description="Helical" evidence="7">
    <location>
        <begin position="362"/>
        <end position="382"/>
    </location>
</feature>
<keyword evidence="4 7" id="KW-1133">Transmembrane helix</keyword>
<dbReference type="SUPFAM" id="SSF103473">
    <property type="entry name" value="MFS general substrate transporter"/>
    <property type="match status" value="1"/>
</dbReference>
<feature type="transmembrane region" description="Helical" evidence="7">
    <location>
        <begin position="335"/>
        <end position="355"/>
    </location>
</feature>
<feature type="region of interest" description="Disordered" evidence="6">
    <location>
        <begin position="509"/>
        <end position="538"/>
    </location>
</feature>
<dbReference type="PANTHER" id="PTHR48022:SF59">
    <property type="entry name" value="MAJOR FACILITATOR SUPERFAMILY (MFS) PROFILE DOMAIN-CONTAINING PROTEIN"/>
    <property type="match status" value="1"/>
</dbReference>
<evidence type="ECO:0000313" key="9">
    <source>
        <dbReference type="EMBL" id="RSL44192.1"/>
    </source>
</evidence>
<feature type="compositionally biased region" description="Basic and acidic residues" evidence="6">
    <location>
        <begin position="514"/>
        <end position="523"/>
    </location>
</feature>
<feature type="transmembrane region" description="Helical" evidence="7">
    <location>
        <begin position="27"/>
        <end position="48"/>
    </location>
</feature>
<feature type="transmembrane region" description="Helical" evidence="7">
    <location>
        <begin position="200"/>
        <end position="219"/>
    </location>
</feature>
<dbReference type="PROSITE" id="PS00216">
    <property type="entry name" value="SUGAR_TRANSPORT_1"/>
    <property type="match status" value="1"/>
</dbReference>
<dbReference type="PROSITE" id="PS50850">
    <property type="entry name" value="MFS"/>
    <property type="match status" value="1"/>
</dbReference>
<evidence type="ECO:0000256" key="3">
    <source>
        <dbReference type="ARBA" id="ARBA00022692"/>
    </source>
</evidence>
<gene>
    <name evidence="9" type="ORF">CEP51_016262</name>
</gene>
<reference evidence="9 10" key="1">
    <citation type="submission" date="2017-06" db="EMBL/GenBank/DDBJ databases">
        <title>Comparative genomic analysis of Ambrosia Fusariam Clade fungi.</title>
        <authorList>
            <person name="Stajich J.E."/>
            <person name="Carrillo J."/>
            <person name="Kijimoto T."/>
            <person name="Eskalen A."/>
            <person name="O'Donnell K."/>
            <person name="Kasson M."/>
        </authorList>
    </citation>
    <scope>NUCLEOTIDE SEQUENCE [LARGE SCALE GENOMIC DNA]</scope>
    <source>
        <strain evidence="9 10">NRRL62606</strain>
    </source>
</reference>
<keyword evidence="3 7" id="KW-0812">Transmembrane</keyword>
<evidence type="ECO:0000256" key="5">
    <source>
        <dbReference type="ARBA" id="ARBA00023136"/>
    </source>
</evidence>
<dbReference type="InterPro" id="IPR050360">
    <property type="entry name" value="MFS_Sugar_Transporters"/>
</dbReference>
<dbReference type="PANTHER" id="PTHR48022">
    <property type="entry name" value="PLASTIDIC GLUCOSE TRANSPORTER 4"/>
    <property type="match status" value="1"/>
</dbReference>
<feature type="transmembrane region" description="Helical" evidence="7">
    <location>
        <begin position="460"/>
        <end position="481"/>
    </location>
</feature>
<feature type="transmembrane region" description="Helical" evidence="7">
    <location>
        <begin position="394"/>
        <end position="418"/>
    </location>
</feature>
<evidence type="ECO:0000259" key="8">
    <source>
        <dbReference type="PROSITE" id="PS50850"/>
    </source>
</evidence>
<comment type="caution">
    <text evidence="9">The sequence shown here is derived from an EMBL/GenBank/DDBJ whole genome shotgun (WGS) entry which is preliminary data.</text>
</comment>
<dbReference type="InterPro" id="IPR005828">
    <property type="entry name" value="MFS_sugar_transport-like"/>
</dbReference>
<feature type="transmembrane region" description="Helical" evidence="7">
    <location>
        <begin position="165"/>
        <end position="188"/>
    </location>
</feature>
<name>A0A428NTW4_9HYPO</name>
<accession>A0A428NTW4</accession>
<organism evidence="9 10">
    <name type="scientific">Fusarium floridanum</name>
    <dbReference type="NCBI Taxonomy" id="1325733"/>
    <lineage>
        <taxon>Eukaryota</taxon>
        <taxon>Fungi</taxon>
        <taxon>Dikarya</taxon>
        <taxon>Ascomycota</taxon>
        <taxon>Pezizomycotina</taxon>
        <taxon>Sordariomycetes</taxon>
        <taxon>Hypocreomycetidae</taxon>
        <taxon>Hypocreales</taxon>
        <taxon>Nectriaceae</taxon>
        <taxon>Fusarium</taxon>
        <taxon>Fusarium solani species complex</taxon>
    </lineage>
</organism>
<feature type="domain" description="Major facilitator superfamily (MFS) profile" evidence="8">
    <location>
        <begin position="35"/>
        <end position="485"/>
    </location>
</feature>
<dbReference type="AlphaFoldDB" id="A0A428NTW4"/>
<keyword evidence="10" id="KW-1185">Reference proteome</keyword>
<feature type="transmembrane region" description="Helical" evidence="7">
    <location>
        <begin position="296"/>
        <end position="315"/>
    </location>
</feature>
<protein>
    <recommendedName>
        <fullName evidence="8">Major facilitator superfamily (MFS) profile domain-containing protein</fullName>
    </recommendedName>
</protein>
<dbReference type="InterPro" id="IPR036259">
    <property type="entry name" value="MFS_trans_sf"/>
</dbReference>
<feature type="transmembrane region" description="Helical" evidence="7">
    <location>
        <begin position="132"/>
        <end position="153"/>
    </location>
</feature>
<dbReference type="EMBL" id="NKCL01001072">
    <property type="protein sequence ID" value="RSL44192.1"/>
    <property type="molecule type" value="Genomic_DNA"/>
</dbReference>